<dbReference type="EMBL" id="JASFZW010000012">
    <property type="protein sequence ID" value="KAK2075940.1"/>
    <property type="molecule type" value="Genomic_DNA"/>
</dbReference>
<evidence type="ECO:0000256" key="1">
    <source>
        <dbReference type="ARBA" id="ARBA00009390"/>
    </source>
</evidence>
<gene>
    <name evidence="6" type="ORF">QBZ16_001276</name>
</gene>
<accession>A0AAD9IF44</accession>
<keyword evidence="7" id="KW-1185">Reference proteome</keyword>
<dbReference type="InterPro" id="IPR050883">
    <property type="entry name" value="PNGase"/>
</dbReference>
<dbReference type="Proteomes" id="UP001255856">
    <property type="component" value="Unassembled WGS sequence"/>
</dbReference>
<dbReference type="GO" id="GO:0005634">
    <property type="term" value="C:nucleus"/>
    <property type="evidence" value="ECO:0007669"/>
    <property type="project" value="TreeGrafter"/>
</dbReference>
<proteinExistence type="inferred from homology"/>
<dbReference type="SMART" id="SM00460">
    <property type="entry name" value="TGc"/>
    <property type="match status" value="1"/>
</dbReference>
<dbReference type="InterPro" id="IPR002931">
    <property type="entry name" value="Transglutaminase-like"/>
</dbReference>
<dbReference type="PANTHER" id="PTHR12143:SF19">
    <property type="entry name" value="PEPTIDE-N(4)-(N-ACETYL-BETA-GLUCOSAMINYL)ASPARAGINE AMIDASE"/>
    <property type="match status" value="1"/>
</dbReference>
<feature type="compositionally biased region" description="Low complexity" evidence="4">
    <location>
        <begin position="271"/>
        <end position="280"/>
    </location>
</feature>
<evidence type="ECO:0000313" key="7">
    <source>
        <dbReference type="Proteomes" id="UP001255856"/>
    </source>
</evidence>
<name>A0AAD9IF44_PROWI</name>
<dbReference type="Gene3D" id="3.10.620.30">
    <property type="match status" value="1"/>
</dbReference>
<evidence type="ECO:0000256" key="4">
    <source>
        <dbReference type="SAM" id="MobiDB-lite"/>
    </source>
</evidence>
<dbReference type="SUPFAM" id="SSF54001">
    <property type="entry name" value="Cysteine proteinases"/>
    <property type="match status" value="1"/>
</dbReference>
<keyword evidence="2" id="KW-0479">Metal-binding</keyword>
<dbReference type="GO" id="GO:0005829">
    <property type="term" value="C:cytosol"/>
    <property type="evidence" value="ECO:0007669"/>
    <property type="project" value="TreeGrafter"/>
</dbReference>
<keyword evidence="3" id="KW-0862">Zinc</keyword>
<dbReference type="PANTHER" id="PTHR12143">
    <property type="entry name" value="PEPTIDE N-GLYCANASE PNGASE -RELATED"/>
    <property type="match status" value="1"/>
</dbReference>
<dbReference type="Pfam" id="PF01841">
    <property type="entry name" value="Transglut_core"/>
    <property type="match status" value="1"/>
</dbReference>
<feature type="region of interest" description="Disordered" evidence="4">
    <location>
        <begin position="268"/>
        <end position="320"/>
    </location>
</feature>
<evidence type="ECO:0000256" key="3">
    <source>
        <dbReference type="ARBA" id="ARBA00022833"/>
    </source>
</evidence>
<sequence length="461" mass="50451">MLENARAYDDELAQAIAASLMPLDRMEASAREAAALSLEMGEDPAQPFEEALLSQLLSWFKGDFFTWVYRCRACGAETRFPRYNDPVKLLETRRGRCGEWANAFTMICAAAGLRARQVTDWHDHVWTEVWIPGTKEAGTAGRWVHADACEGIFDKPLLYEAGRMAGWGKQLSYVLAASLDGVADVSRRYSKDWAATLRRRSLVSEYWLKDFIASETARVRTSRAQDADTWREMDAADVECEASASCASGLPGRLSGCASWVAARGEGGAGASAPGAQTAANPGLPQGTRFRLAEDGQAPDTSSSTRVRGGAVRASGENLPGEGAVRAFDGLCATKWLDFTGGSPGARPWIEYRLRPQQPAQVLNSYALTSANDAPERDPKAFTLQGLPDTAETSQEWVDLDTQTGVEFAGRHQRLSFQLHGEPRACRAWRLVNRELRDGKSANAVQLACFDLFAQPVKDCR</sequence>
<feature type="domain" description="Transglutaminase-like" evidence="5">
    <location>
        <begin position="89"/>
        <end position="150"/>
    </location>
</feature>
<comment type="caution">
    <text evidence="6">The sequence shown here is derived from an EMBL/GenBank/DDBJ whole genome shotgun (WGS) entry which is preliminary data.</text>
</comment>
<protein>
    <recommendedName>
        <fullName evidence="5">Transglutaminase-like domain-containing protein</fullName>
    </recommendedName>
</protein>
<dbReference type="GO" id="GO:0000224">
    <property type="term" value="F:peptide-N4-(N-acetyl-beta-glucosaminyl)asparagine amidase activity"/>
    <property type="evidence" value="ECO:0007669"/>
    <property type="project" value="TreeGrafter"/>
</dbReference>
<dbReference type="Gene3D" id="2.60.120.260">
    <property type="entry name" value="Galactose-binding domain-like"/>
    <property type="match status" value="1"/>
</dbReference>
<dbReference type="AlphaFoldDB" id="A0AAD9IF44"/>
<dbReference type="GO" id="GO:0006516">
    <property type="term" value="P:glycoprotein catabolic process"/>
    <property type="evidence" value="ECO:0007669"/>
    <property type="project" value="TreeGrafter"/>
</dbReference>
<evidence type="ECO:0000256" key="2">
    <source>
        <dbReference type="ARBA" id="ARBA00022723"/>
    </source>
</evidence>
<evidence type="ECO:0000313" key="6">
    <source>
        <dbReference type="EMBL" id="KAK2075940.1"/>
    </source>
</evidence>
<comment type="similarity">
    <text evidence="1">Belongs to the transglutaminase-like superfamily. PNGase family.</text>
</comment>
<organism evidence="6 7">
    <name type="scientific">Prototheca wickerhamii</name>
    <dbReference type="NCBI Taxonomy" id="3111"/>
    <lineage>
        <taxon>Eukaryota</taxon>
        <taxon>Viridiplantae</taxon>
        <taxon>Chlorophyta</taxon>
        <taxon>core chlorophytes</taxon>
        <taxon>Trebouxiophyceae</taxon>
        <taxon>Chlorellales</taxon>
        <taxon>Chlorellaceae</taxon>
        <taxon>Prototheca</taxon>
    </lineage>
</organism>
<dbReference type="InterPro" id="IPR038765">
    <property type="entry name" value="Papain-like_cys_pep_sf"/>
</dbReference>
<evidence type="ECO:0000259" key="5">
    <source>
        <dbReference type="SMART" id="SM00460"/>
    </source>
</evidence>
<reference evidence="6" key="1">
    <citation type="submission" date="2021-01" db="EMBL/GenBank/DDBJ databases">
        <authorList>
            <person name="Eckstrom K.M.E."/>
        </authorList>
    </citation>
    <scope>NUCLEOTIDE SEQUENCE</scope>
    <source>
        <strain evidence="6">UVCC 0001</strain>
    </source>
</reference>
<dbReference type="GO" id="GO:0046872">
    <property type="term" value="F:metal ion binding"/>
    <property type="evidence" value="ECO:0007669"/>
    <property type="project" value="UniProtKB-KW"/>
</dbReference>